<keyword evidence="3" id="KW-1185">Reference proteome</keyword>
<reference evidence="2" key="1">
    <citation type="submission" date="2020-08" db="EMBL/GenBank/DDBJ databases">
        <title>Genome public.</title>
        <authorList>
            <person name="Liu C."/>
            <person name="Sun Q."/>
        </authorList>
    </citation>
    <scope>NUCLEOTIDE SEQUENCE</scope>
    <source>
        <strain evidence="2">NSJ-53</strain>
    </source>
</reference>
<dbReference type="SFLD" id="SFLDS00003">
    <property type="entry name" value="Haloacid_Dehalogenase"/>
    <property type="match status" value="1"/>
</dbReference>
<sequence length="236" mass="26647">MKALWFDLDGTLLPVDLDFFMEHYLHDISAYAKDLVDPKAAPEMIMRSTYAMIGNMDPAVTNEAAFAADFEKRSGCAWTRLKPLFDVYYRDEFPKLGTRIEMDGWAERIVAAAKAKGYKLVVATNPLFPRDAIEARLHWVGLDPADFLLVTTYEVMHFCKPHLAYYEEIASMTGLCPADCMMIGNDNREDMVASKLGMKTYFVTNNAITHGEPIRADHEGSREELVAFIEALPMAD</sequence>
<evidence type="ECO:0000256" key="1">
    <source>
        <dbReference type="ARBA" id="ARBA00022801"/>
    </source>
</evidence>
<name>A0A926D3Y6_9FIRM</name>
<dbReference type="InterPro" id="IPR036412">
    <property type="entry name" value="HAD-like_sf"/>
</dbReference>
<organism evidence="2 3">
    <name type="scientific">Gehongia tenuis</name>
    <dbReference type="NCBI Taxonomy" id="2763655"/>
    <lineage>
        <taxon>Bacteria</taxon>
        <taxon>Bacillati</taxon>
        <taxon>Bacillota</taxon>
        <taxon>Clostridia</taxon>
        <taxon>Christensenellales</taxon>
        <taxon>Christensenellaceae</taxon>
        <taxon>Gehongia</taxon>
    </lineage>
</organism>
<accession>A0A926D3Y6</accession>
<dbReference type="InterPro" id="IPR051540">
    <property type="entry name" value="S-2-haloacid_dehalogenase"/>
</dbReference>
<evidence type="ECO:0000313" key="3">
    <source>
        <dbReference type="Proteomes" id="UP000623172"/>
    </source>
</evidence>
<dbReference type="Gene3D" id="3.40.50.1000">
    <property type="entry name" value="HAD superfamily/HAD-like"/>
    <property type="match status" value="1"/>
</dbReference>
<gene>
    <name evidence="2" type="ORF">H8696_08865</name>
</gene>
<evidence type="ECO:0000313" key="2">
    <source>
        <dbReference type="EMBL" id="MBC8531955.1"/>
    </source>
</evidence>
<dbReference type="PANTHER" id="PTHR43316">
    <property type="entry name" value="HYDROLASE, HALOACID DELAHOGENASE-RELATED"/>
    <property type="match status" value="1"/>
</dbReference>
<proteinExistence type="predicted"/>
<dbReference type="SFLD" id="SFLDG01129">
    <property type="entry name" value="C1.5:_HAD__Beta-PGM__Phosphata"/>
    <property type="match status" value="1"/>
</dbReference>
<protein>
    <submittedName>
        <fullName evidence="2">HAD family hydrolase</fullName>
    </submittedName>
</protein>
<dbReference type="AlphaFoldDB" id="A0A926D3Y6"/>
<dbReference type="PANTHER" id="PTHR43316:SF3">
    <property type="entry name" value="HALOACID DEHALOGENASE, TYPE II (AFU_ORTHOLOGUE AFUA_2G07750)-RELATED"/>
    <property type="match status" value="1"/>
</dbReference>
<keyword evidence="1 2" id="KW-0378">Hydrolase</keyword>
<comment type="caution">
    <text evidence="2">The sequence shown here is derived from an EMBL/GenBank/DDBJ whole genome shotgun (WGS) entry which is preliminary data.</text>
</comment>
<dbReference type="Proteomes" id="UP000623172">
    <property type="component" value="Unassembled WGS sequence"/>
</dbReference>
<dbReference type="SUPFAM" id="SSF56784">
    <property type="entry name" value="HAD-like"/>
    <property type="match status" value="1"/>
</dbReference>
<dbReference type="EMBL" id="JACRSR010000003">
    <property type="protein sequence ID" value="MBC8531955.1"/>
    <property type="molecule type" value="Genomic_DNA"/>
</dbReference>
<dbReference type="Pfam" id="PF00702">
    <property type="entry name" value="Hydrolase"/>
    <property type="match status" value="1"/>
</dbReference>
<dbReference type="RefSeq" id="WP_249316809.1">
    <property type="nucleotide sequence ID" value="NZ_JACRSR010000003.1"/>
</dbReference>
<dbReference type="GO" id="GO:0016787">
    <property type="term" value="F:hydrolase activity"/>
    <property type="evidence" value="ECO:0007669"/>
    <property type="project" value="UniProtKB-KW"/>
</dbReference>
<dbReference type="InterPro" id="IPR023214">
    <property type="entry name" value="HAD_sf"/>
</dbReference>